<keyword evidence="1" id="KW-0812">Transmembrane</keyword>
<evidence type="ECO:0000256" key="1">
    <source>
        <dbReference type="SAM" id="Phobius"/>
    </source>
</evidence>
<feature type="transmembrane region" description="Helical" evidence="1">
    <location>
        <begin position="113"/>
        <end position="133"/>
    </location>
</feature>
<sequence length="448" mass="51733">MCSTVECLSCDRMAFKKLRGILTALIATSPEYGRLSGPRAKDFLTCRRQITARKAASELAQFRKRQHCIAGSGVAPFFIKRCTPRQEPGAAPENTHIHTVNMSFFSRRCRKQLSMSIFAISCICLMCSILHLVSRQARSIGGLTTQNFTALCNHHGWPEFPRQTTTVRKVYDMFLINTEIDWLEIRLATLYPVVDYFIIVEASRTFTGLQKGLLVKESWPKFSRFHAKMVYHEVTYPSTFTAADAWETEIYTRNALLNQALQKLAGQQKPQQQDVLVVTDVDEVPKPMTLEVLRHCQFPRQVTLRSRFYYYSFQFLHRGVEWYGPKATFYEGENTVLPHDLRASQGLKAADQADMWNASWHCSSCFGTIEEFRVKMKSYSHTEHNSPQYLDQDWIRAHVRTGKDMWERPGEYYEQIADNTDVPPYILDNPKKYSYMLNRSGENAGFLD</sequence>
<dbReference type="OrthoDB" id="6474464at2759"/>
<keyword evidence="2" id="KW-0808">Transferase</keyword>
<dbReference type="AlphaFoldDB" id="A0A162JHK0"/>
<keyword evidence="1" id="KW-1133">Transmembrane helix</keyword>
<dbReference type="RefSeq" id="XP_018699571.1">
    <property type="nucleotide sequence ID" value="XM_018853233.1"/>
</dbReference>
<accession>A0A162JHK0</accession>
<keyword evidence="1" id="KW-0472">Membrane</keyword>
<name>A0A162JHK0_CORFA</name>
<dbReference type="Proteomes" id="UP000076744">
    <property type="component" value="Unassembled WGS sequence"/>
</dbReference>
<dbReference type="GO" id="GO:0016020">
    <property type="term" value="C:membrane"/>
    <property type="evidence" value="ECO:0007669"/>
    <property type="project" value="InterPro"/>
</dbReference>
<dbReference type="GO" id="GO:0006044">
    <property type="term" value="P:N-acetylglucosamine metabolic process"/>
    <property type="evidence" value="ECO:0007669"/>
    <property type="project" value="TreeGrafter"/>
</dbReference>
<dbReference type="STRING" id="1081104.A0A162JHK0"/>
<protein>
    <submittedName>
        <fullName evidence="2">Glycosyltransferase family 17</fullName>
    </submittedName>
</protein>
<dbReference type="Pfam" id="PF04724">
    <property type="entry name" value="Glyco_transf_17"/>
    <property type="match status" value="1"/>
</dbReference>
<organism evidence="2 3">
    <name type="scientific">Cordyceps fumosorosea (strain ARSEF 2679)</name>
    <name type="common">Isaria fumosorosea</name>
    <dbReference type="NCBI Taxonomy" id="1081104"/>
    <lineage>
        <taxon>Eukaryota</taxon>
        <taxon>Fungi</taxon>
        <taxon>Dikarya</taxon>
        <taxon>Ascomycota</taxon>
        <taxon>Pezizomycotina</taxon>
        <taxon>Sordariomycetes</taxon>
        <taxon>Hypocreomycetidae</taxon>
        <taxon>Hypocreales</taxon>
        <taxon>Cordycipitaceae</taxon>
        <taxon>Cordyceps</taxon>
    </lineage>
</organism>
<dbReference type="PANTHER" id="PTHR12224">
    <property type="entry name" value="BETA-1,4-MANNOSYL-GLYCOPROTEIN BETA-1,4-N-ACETYLGLUCOSAMINYL-TRANSFERASE"/>
    <property type="match status" value="1"/>
</dbReference>
<proteinExistence type="predicted"/>
<dbReference type="GeneID" id="30025924"/>
<evidence type="ECO:0000313" key="2">
    <source>
        <dbReference type="EMBL" id="OAA44438.1"/>
    </source>
</evidence>
<dbReference type="GO" id="GO:0003830">
    <property type="term" value="F:beta-1,4-mannosylglycoprotein 4-beta-N-acetylglucosaminyltransferase activity"/>
    <property type="evidence" value="ECO:0007669"/>
    <property type="project" value="InterPro"/>
</dbReference>
<comment type="caution">
    <text evidence="2">The sequence shown here is derived from an EMBL/GenBank/DDBJ whole genome shotgun (WGS) entry which is preliminary data.</text>
</comment>
<gene>
    <name evidence="2" type="ORF">ISF_09632</name>
</gene>
<keyword evidence="3" id="KW-1185">Reference proteome</keyword>
<dbReference type="InterPro" id="IPR006813">
    <property type="entry name" value="Glyco_trans_17"/>
</dbReference>
<evidence type="ECO:0000313" key="3">
    <source>
        <dbReference type="Proteomes" id="UP000076744"/>
    </source>
</evidence>
<reference evidence="2 3" key="1">
    <citation type="journal article" date="2016" name="Genome Biol. Evol.">
        <title>Divergent and convergent evolution of fungal pathogenicity.</title>
        <authorList>
            <person name="Shang Y."/>
            <person name="Xiao G."/>
            <person name="Zheng P."/>
            <person name="Cen K."/>
            <person name="Zhan S."/>
            <person name="Wang C."/>
        </authorList>
    </citation>
    <scope>NUCLEOTIDE SEQUENCE [LARGE SCALE GENOMIC DNA]</scope>
    <source>
        <strain evidence="2 3">ARSEF 2679</strain>
    </source>
</reference>
<dbReference type="PANTHER" id="PTHR12224:SF0">
    <property type="entry name" value="BETA-1,4-MANNOSYL-GLYCOPROTEIN 4-BETA-N-ACETYLGLUCOSAMINYLTRANSFERASE"/>
    <property type="match status" value="1"/>
</dbReference>
<dbReference type="EMBL" id="AZHB01000060">
    <property type="protein sequence ID" value="OAA44438.1"/>
    <property type="molecule type" value="Genomic_DNA"/>
</dbReference>